<dbReference type="InterPro" id="IPR003653">
    <property type="entry name" value="Peptidase_C48_C"/>
</dbReference>
<dbReference type="RefSeq" id="XP_040066456.2">
    <property type="nucleotide sequence ID" value="XM_040210522.3"/>
</dbReference>
<dbReference type="PANTHER" id="PTHR12606:SF141">
    <property type="entry name" value="GH15225P-RELATED"/>
    <property type="match status" value="1"/>
</dbReference>
<keyword evidence="2 6" id="KW-0645">Protease</keyword>
<proteinExistence type="inferred from homology"/>
<dbReference type="GO" id="GO:0080090">
    <property type="term" value="P:regulation of primary metabolic process"/>
    <property type="evidence" value="ECO:0007669"/>
    <property type="project" value="UniProtKB-ARBA"/>
</dbReference>
<dbReference type="Gene3D" id="3.40.395.10">
    <property type="entry name" value="Adenoviral Proteinase, Chain A"/>
    <property type="match status" value="1"/>
</dbReference>
<dbReference type="GO" id="GO:0008234">
    <property type="term" value="F:cysteine-type peptidase activity"/>
    <property type="evidence" value="ECO:0007669"/>
    <property type="project" value="UniProtKB-KW"/>
</dbReference>
<dbReference type="SUPFAM" id="SSF54001">
    <property type="entry name" value="Cysteine proteinases"/>
    <property type="match status" value="1"/>
</dbReference>
<protein>
    <submittedName>
        <fullName evidence="6">Putative protease ulp1 family</fullName>
    </submittedName>
</protein>
<dbReference type="FunFam" id="3.40.395.10:FF:000001">
    <property type="entry name" value="Sentrin-specific protease 1"/>
    <property type="match status" value="1"/>
</dbReference>
<dbReference type="EMBL" id="GHJT01004696">
    <property type="protein sequence ID" value="MOY38667.1"/>
    <property type="molecule type" value="Transcribed_RNA"/>
</dbReference>
<dbReference type="OrthoDB" id="1939479at2759"/>
<dbReference type="PROSITE" id="PS50600">
    <property type="entry name" value="ULP_PROTEASE"/>
    <property type="match status" value="1"/>
</dbReference>
<evidence type="ECO:0000259" key="5">
    <source>
        <dbReference type="PROSITE" id="PS50600"/>
    </source>
</evidence>
<dbReference type="InterPro" id="IPR038765">
    <property type="entry name" value="Papain-like_cys_pep_sf"/>
</dbReference>
<dbReference type="GO" id="GO:0060255">
    <property type="term" value="P:regulation of macromolecule metabolic process"/>
    <property type="evidence" value="ECO:0007669"/>
    <property type="project" value="UniProtKB-ARBA"/>
</dbReference>
<evidence type="ECO:0000256" key="2">
    <source>
        <dbReference type="ARBA" id="ARBA00022670"/>
    </source>
</evidence>
<sequence length="413" mass="47642">MFTPSSCTLMKRGISVKHGYCESPCNDDNQAAQDEDSKKLSDWKNWVVDRRRGRLGDIKLTQVSGLDERCWNNRLGTMANGKEDDDLWNRPPLTRFRTIADRPSGDSGSAATPSAFRLCERVCYERMLNSCDLNTTPAKKAFMRQAAPQVNWRDKLKAQIENAEKKRMKHSSELRRFLPSADGLVLPKLTGPMLEEIESALRPTPAHEALAKGFGLTISRSDMSTLAEYQWLNDEVVNFYMNLLVERTKQNSELPKLYAFNTFFFTKMAAEGHSAVRRWTRKVDLFSYDIVLVPLHFTMHWCLATIDFRKKHIAYYDSMGSSRERHNCLHKLQLYLEAESQDKRGHGLDWEPWKLQVISDLPQQHNGSDCGMFTCQYAECVSRNAKISFGQQHMPYFRKRVVYEILHGQLLPV</sequence>
<evidence type="ECO:0000256" key="4">
    <source>
        <dbReference type="ARBA" id="ARBA00022807"/>
    </source>
</evidence>
<dbReference type="GeneID" id="120840108"/>
<dbReference type="VEuPathDB" id="VectorBase:ISCP_028964"/>
<dbReference type="KEGG" id="isc:120840108"/>
<accession>A0A4D5RRL2</accession>
<keyword evidence="3" id="KW-0378">Hydrolase</keyword>
<dbReference type="VEuPathDB" id="VectorBase:ISCI012734"/>
<dbReference type="VEuPathDB" id="VectorBase:ISCW016451"/>
<reference evidence="6" key="1">
    <citation type="submission" date="2019-04" db="EMBL/GenBank/DDBJ databases">
        <title>An insight into the mialome of Ixodes scapularis.</title>
        <authorList>
            <person name="Ribeiro J.M."/>
            <person name="Mather T.N."/>
            <person name="Karim S."/>
        </authorList>
    </citation>
    <scope>NUCLEOTIDE SEQUENCE</scope>
</reference>
<dbReference type="Pfam" id="PF02902">
    <property type="entry name" value="Peptidase_C48"/>
    <property type="match status" value="1"/>
</dbReference>
<organism evidence="6">
    <name type="scientific">Ixodes scapularis</name>
    <name type="common">Black-legged tick</name>
    <name type="synonym">Deer tick</name>
    <dbReference type="NCBI Taxonomy" id="6945"/>
    <lineage>
        <taxon>Eukaryota</taxon>
        <taxon>Metazoa</taxon>
        <taxon>Ecdysozoa</taxon>
        <taxon>Arthropoda</taxon>
        <taxon>Chelicerata</taxon>
        <taxon>Arachnida</taxon>
        <taxon>Acari</taxon>
        <taxon>Parasitiformes</taxon>
        <taxon>Ixodida</taxon>
        <taxon>Ixodoidea</taxon>
        <taxon>Ixodidae</taxon>
        <taxon>Ixodinae</taxon>
        <taxon>Ixodes</taxon>
    </lineage>
</organism>
<comment type="similarity">
    <text evidence="1">Belongs to the peptidase C48 family.</text>
</comment>
<evidence type="ECO:0000256" key="3">
    <source>
        <dbReference type="ARBA" id="ARBA00022801"/>
    </source>
</evidence>
<feature type="non-terminal residue" evidence="6">
    <location>
        <position position="413"/>
    </location>
</feature>
<evidence type="ECO:0000256" key="1">
    <source>
        <dbReference type="ARBA" id="ARBA00005234"/>
    </source>
</evidence>
<evidence type="ECO:0000313" key="6">
    <source>
        <dbReference type="EMBL" id="MOY38667.1"/>
    </source>
</evidence>
<keyword evidence="4" id="KW-0788">Thiol protease</keyword>
<feature type="domain" description="Ubiquitin-like protease family profile" evidence="5">
    <location>
        <begin position="216"/>
        <end position="381"/>
    </location>
</feature>
<dbReference type="PANTHER" id="PTHR12606">
    <property type="entry name" value="SENTRIN/SUMO-SPECIFIC PROTEASE"/>
    <property type="match status" value="1"/>
</dbReference>
<dbReference type="GO" id="GO:0006508">
    <property type="term" value="P:proteolysis"/>
    <property type="evidence" value="ECO:0007669"/>
    <property type="project" value="UniProtKB-KW"/>
</dbReference>
<name>A0A4D5RRL2_IXOSC</name>
<dbReference type="AlphaFoldDB" id="A0A4D5RRL2"/>